<evidence type="ECO:0000313" key="2">
    <source>
        <dbReference type="Proteomes" id="UP000789342"/>
    </source>
</evidence>
<gene>
    <name evidence="1" type="ORF">AMORRO_LOCUS14522</name>
</gene>
<sequence length="162" mass="18233">PIDGSNNKFEINDVIPVEIFGKLCELKRKNGYDLGRHIGNFHESSAAEEIPLFSENAASFRDSLESSAVEEILIFSEDATAFRDSLESSAVEEILIFSEDAAAFRDSHEPPNPNPVDSEHVFVTHESHELLNTNPEHSSTTDEFQEFIDYPNTIIEYESINQ</sequence>
<organism evidence="1 2">
    <name type="scientific">Acaulospora morrowiae</name>
    <dbReference type="NCBI Taxonomy" id="94023"/>
    <lineage>
        <taxon>Eukaryota</taxon>
        <taxon>Fungi</taxon>
        <taxon>Fungi incertae sedis</taxon>
        <taxon>Mucoromycota</taxon>
        <taxon>Glomeromycotina</taxon>
        <taxon>Glomeromycetes</taxon>
        <taxon>Diversisporales</taxon>
        <taxon>Acaulosporaceae</taxon>
        <taxon>Acaulospora</taxon>
    </lineage>
</organism>
<dbReference type="EMBL" id="CAJVPV010029212">
    <property type="protein sequence ID" value="CAG8738115.1"/>
    <property type="molecule type" value="Genomic_DNA"/>
</dbReference>
<comment type="caution">
    <text evidence="1">The sequence shown here is derived from an EMBL/GenBank/DDBJ whole genome shotgun (WGS) entry which is preliminary data.</text>
</comment>
<protein>
    <submittedName>
        <fullName evidence="1">2814_t:CDS:1</fullName>
    </submittedName>
</protein>
<dbReference type="AlphaFoldDB" id="A0A9N9II49"/>
<feature type="non-terminal residue" evidence="1">
    <location>
        <position position="1"/>
    </location>
</feature>
<accession>A0A9N9II49</accession>
<feature type="non-terminal residue" evidence="1">
    <location>
        <position position="162"/>
    </location>
</feature>
<keyword evidence="2" id="KW-1185">Reference proteome</keyword>
<proteinExistence type="predicted"/>
<reference evidence="1" key="1">
    <citation type="submission" date="2021-06" db="EMBL/GenBank/DDBJ databases">
        <authorList>
            <person name="Kallberg Y."/>
            <person name="Tangrot J."/>
            <person name="Rosling A."/>
        </authorList>
    </citation>
    <scope>NUCLEOTIDE SEQUENCE</scope>
    <source>
        <strain evidence="1">CL551</strain>
    </source>
</reference>
<evidence type="ECO:0000313" key="1">
    <source>
        <dbReference type="EMBL" id="CAG8738115.1"/>
    </source>
</evidence>
<name>A0A9N9II49_9GLOM</name>
<dbReference type="Proteomes" id="UP000789342">
    <property type="component" value="Unassembled WGS sequence"/>
</dbReference>